<protein>
    <submittedName>
        <fullName evidence="2">Uncharacterized protein</fullName>
    </submittedName>
</protein>
<dbReference type="EMBL" id="CAMXCT020002090">
    <property type="protein sequence ID" value="CAL1148956.1"/>
    <property type="molecule type" value="Genomic_DNA"/>
</dbReference>
<proteinExistence type="predicted"/>
<feature type="compositionally biased region" description="Polar residues" evidence="1">
    <location>
        <begin position="208"/>
        <end position="217"/>
    </location>
</feature>
<comment type="caution">
    <text evidence="2">The sequence shown here is derived from an EMBL/GenBank/DDBJ whole genome shotgun (WGS) entry which is preliminary data.</text>
</comment>
<evidence type="ECO:0000313" key="3">
    <source>
        <dbReference type="EMBL" id="CAL1148956.1"/>
    </source>
</evidence>
<accession>A0A9P1CQG2</accession>
<dbReference type="Proteomes" id="UP001152797">
    <property type="component" value="Unassembled WGS sequence"/>
</dbReference>
<reference evidence="2" key="1">
    <citation type="submission" date="2022-10" db="EMBL/GenBank/DDBJ databases">
        <authorList>
            <person name="Chen Y."/>
            <person name="Dougan E. K."/>
            <person name="Chan C."/>
            <person name="Rhodes N."/>
            <person name="Thang M."/>
        </authorList>
    </citation>
    <scope>NUCLEOTIDE SEQUENCE</scope>
</reference>
<organism evidence="2">
    <name type="scientific">Cladocopium goreaui</name>
    <dbReference type="NCBI Taxonomy" id="2562237"/>
    <lineage>
        <taxon>Eukaryota</taxon>
        <taxon>Sar</taxon>
        <taxon>Alveolata</taxon>
        <taxon>Dinophyceae</taxon>
        <taxon>Suessiales</taxon>
        <taxon>Symbiodiniaceae</taxon>
        <taxon>Cladocopium</taxon>
    </lineage>
</organism>
<keyword evidence="4" id="KW-1185">Reference proteome</keyword>
<evidence type="ECO:0000313" key="2">
    <source>
        <dbReference type="EMBL" id="CAI3995581.1"/>
    </source>
</evidence>
<reference evidence="3" key="2">
    <citation type="submission" date="2024-04" db="EMBL/GenBank/DDBJ databases">
        <authorList>
            <person name="Chen Y."/>
            <person name="Shah S."/>
            <person name="Dougan E. K."/>
            <person name="Thang M."/>
            <person name="Chan C."/>
        </authorList>
    </citation>
    <scope>NUCLEOTIDE SEQUENCE [LARGE SCALE GENOMIC DNA]</scope>
</reference>
<gene>
    <name evidence="2" type="ORF">C1SCF055_LOCUS22119</name>
</gene>
<feature type="region of interest" description="Disordered" evidence="1">
    <location>
        <begin position="169"/>
        <end position="192"/>
    </location>
</feature>
<dbReference type="EMBL" id="CAMXCT030002090">
    <property type="protein sequence ID" value="CAL4782893.1"/>
    <property type="molecule type" value="Genomic_DNA"/>
</dbReference>
<dbReference type="AlphaFoldDB" id="A0A9P1CQG2"/>
<dbReference type="EMBL" id="CAMXCT010002090">
    <property type="protein sequence ID" value="CAI3995581.1"/>
    <property type="molecule type" value="Genomic_DNA"/>
</dbReference>
<feature type="region of interest" description="Disordered" evidence="1">
    <location>
        <begin position="204"/>
        <end position="239"/>
    </location>
</feature>
<evidence type="ECO:0000256" key="1">
    <source>
        <dbReference type="SAM" id="MobiDB-lite"/>
    </source>
</evidence>
<sequence>MTDHDQSSAVQDYFLDSLEYTSSFVEWNFGDADEEAQAFSSGSTAKINKVNKKTQRLHIIRLSELKEVQHQDKLRFPFLGHVSTTKSASSIPFCKLFGCVFYFVPPAAPSPTSSIVIPSWLIQTTNKAAQATITEQVVTVHCVMLPISGALTAAIQRSESEMPMIKYVAPKKKDEPPAHEPSSFPDQEQRMGYGFAVVTRKKDMETAGMQTSLPTMTKEQRKVEKEKRKALLNAKHLLR</sequence>
<name>A0A9P1CQG2_9DINO</name>
<evidence type="ECO:0000313" key="4">
    <source>
        <dbReference type="Proteomes" id="UP001152797"/>
    </source>
</evidence>
<feature type="compositionally biased region" description="Basic and acidic residues" evidence="1">
    <location>
        <begin position="218"/>
        <end position="229"/>
    </location>
</feature>